<sequence length="68" mass="7840">MPTSSENRTPNDLKLEGEHWNELIAVISPKSIESLDSFDEWMSEQLSDLETQLDEFSSRRSIKKSLRG</sequence>
<dbReference type="Proteomes" id="UP000319817">
    <property type="component" value="Chromosome"/>
</dbReference>
<dbReference type="OrthoDB" id="289459at2"/>
<protein>
    <submittedName>
        <fullName evidence="1">Uncharacterized protein</fullName>
    </submittedName>
</protein>
<dbReference type="EMBL" id="CP036526">
    <property type="protein sequence ID" value="QDT13624.1"/>
    <property type="molecule type" value="Genomic_DNA"/>
</dbReference>
<accession>A0A517P2M2</accession>
<reference evidence="1 2" key="1">
    <citation type="submission" date="2019-02" db="EMBL/GenBank/DDBJ databases">
        <title>Deep-cultivation of Planctomycetes and their phenomic and genomic characterization uncovers novel biology.</title>
        <authorList>
            <person name="Wiegand S."/>
            <person name="Jogler M."/>
            <person name="Boedeker C."/>
            <person name="Pinto D."/>
            <person name="Vollmers J."/>
            <person name="Rivas-Marin E."/>
            <person name="Kohn T."/>
            <person name="Peeters S.H."/>
            <person name="Heuer A."/>
            <person name="Rast P."/>
            <person name="Oberbeckmann S."/>
            <person name="Bunk B."/>
            <person name="Jeske O."/>
            <person name="Meyerdierks A."/>
            <person name="Storesund J.E."/>
            <person name="Kallscheuer N."/>
            <person name="Luecker S."/>
            <person name="Lage O.M."/>
            <person name="Pohl T."/>
            <person name="Merkel B.J."/>
            <person name="Hornburger P."/>
            <person name="Mueller R.-W."/>
            <person name="Bruemmer F."/>
            <person name="Labrenz M."/>
            <person name="Spormann A.M."/>
            <person name="Op den Camp H."/>
            <person name="Overmann J."/>
            <person name="Amann R."/>
            <person name="Jetten M.S.M."/>
            <person name="Mascher T."/>
            <person name="Medema M.H."/>
            <person name="Devos D.P."/>
            <person name="Kaster A.-K."/>
            <person name="Ovreas L."/>
            <person name="Rohde M."/>
            <person name="Galperin M.Y."/>
            <person name="Jogler C."/>
        </authorList>
    </citation>
    <scope>NUCLEOTIDE SEQUENCE [LARGE SCALE GENOMIC DNA]</scope>
    <source>
        <strain evidence="1 2">K23_9</strain>
    </source>
</reference>
<proteinExistence type="predicted"/>
<gene>
    <name evidence="1" type="ORF">K239x_56440</name>
</gene>
<evidence type="ECO:0000313" key="1">
    <source>
        <dbReference type="EMBL" id="QDT13624.1"/>
    </source>
</evidence>
<dbReference type="AlphaFoldDB" id="A0A517P2M2"/>
<evidence type="ECO:0000313" key="2">
    <source>
        <dbReference type="Proteomes" id="UP000319817"/>
    </source>
</evidence>
<keyword evidence="2" id="KW-1185">Reference proteome</keyword>
<name>A0A517P2M2_9BACT</name>
<dbReference type="RefSeq" id="WP_145421347.1">
    <property type="nucleotide sequence ID" value="NZ_CP036526.1"/>
</dbReference>
<organism evidence="1 2">
    <name type="scientific">Stieleria marina</name>
    <dbReference type="NCBI Taxonomy" id="1930275"/>
    <lineage>
        <taxon>Bacteria</taxon>
        <taxon>Pseudomonadati</taxon>
        <taxon>Planctomycetota</taxon>
        <taxon>Planctomycetia</taxon>
        <taxon>Pirellulales</taxon>
        <taxon>Pirellulaceae</taxon>
        <taxon>Stieleria</taxon>
    </lineage>
</organism>